<evidence type="ECO:0000259" key="1">
    <source>
        <dbReference type="Pfam" id="PF02798"/>
    </source>
</evidence>
<name>A0AAN6GJC8_9BASI</name>
<evidence type="ECO:0000313" key="2">
    <source>
        <dbReference type="EMBL" id="KAK0543236.1"/>
    </source>
</evidence>
<feature type="non-terminal residue" evidence="2">
    <location>
        <position position="1"/>
    </location>
</feature>
<dbReference type="EMBL" id="JAPDMZ010000385">
    <property type="protein sequence ID" value="KAK0543236.1"/>
    <property type="molecule type" value="Genomic_DNA"/>
</dbReference>
<dbReference type="Pfam" id="PF02798">
    <property type="entry name" value="GST_N"/>
    <property type="match status" value="1"/>
</dbReference>
<protein>
    <recommendedName>
        <fullName evidence="1">GST N-terminal domain-containing protein</fullName>
    </recommendedName>
</protein>
<feature type="domain" description="GST N-terminal" evidence="1">
    <location>
        <begin position="9"/>
        <end position="60"/>
    </location>
</feature>
<dbReference type="Gene3D" id="3.40.30.10">
    <property type="entry name" value="Glutaredoxin"/>
    <property type="match status" value="1"/>
</dbReference>
<reference evidence="2" key="1">
    <citation type="journal article" date="2023" name="PhytoFront">
        <title>Draft Genome Resources of Seven Strains of Tilletia horrida, Causal Agent of Kernel Smut of Rice.</title>
        <authorList>
            <person name="Khanal S."/>
            <person name="Antony Babu S."/>
            <person name="Zhou X.G."/>
        </authorList>
    </citation>
    <scope>NUCLEOTIDE SEQUENCE</scope>
    <source>
        <strain evidence="2">TX6</strain>
    </source>
</reference>
<sequence>ENLTMALIGTLYGHTIQSKTLSALALAKYTSLEVKYVEVNPVNGSISKPEYKSKFSYGKM</sequence>
<dbReference type="AlphaFoldDB" id="A0AAN6GJC8"/>
<proteinExistence type="predicted"/>
<keyword evidence="3" id="KW-1185">Reference proteome</keyword>
<evidence type="ECO:0000313" key="3">
    <source>
        <dbReference type="Proteomes" id="UP001176517"/>
    </source>
</evidence>
<dbReference type="Proteomes" id="UP001176517">
    <property type="component" value="Unassembled WGS sequence"/>
</dbReference>
<organism evidence="2 3">
    <name type="scientific">Tilletia horrida</name>
    <dbReference type="NCBI Taxonomy" id="155126"/>
    <lineage>
        <taxon>Eukaryota</taxon>
        <taxon>Fungi</taxon>
        <taxon>Dikarya</taxon>
        <taxon>Basidiomycota</taxon>
        <taxon>Ustilaginomycotina</taxon>
        <taxon>Exobasidiomycetes</taxon>
        <taxon>Tilletiales</taxon>
        <taxon>Tilletiaceae</taxon>
        <taxon>Tilletia</taxon>
    </lineage>
</organism>
<dbReference type="InterPro" id="IPR004045">
    <property type="entry name" value="Glutathione_S-Trfase_N"/>
</dbReference>
<accession>A0AAN6GJC8</accession>
<gene>
    <name evidence="2" type="ORF">OC846_006490</name>
</gene>
<comment type="caution">
    <text evidence="2">The sequence shown here is derived from an EMBL/GenBank/DDBJ whole genome shotgun (WGS) entry which is preliminary data.</text>
</comment>